<feature type="region of interest" description="Disordered" evidence="1">
    <location>
        <begin position="1"/>
        <end position="21"/>
    </location>
</feature>
<feature type="compositionally biased region" description="Basic and acidic residues" evidence="1">
    <location>
        <begin position="238"/>
        <end position="247"/>
    </location>
</feature>
<feature type="region of interest" description="Disordered" evidence="1">
    <location>
        <begin position="186"/>
        <end position="264"/>
    </location>
</feature>
<dbReference type="Proteomes" id="UP001172673">
    <property type="component" value="Unassembled WGS sequence"/>
</dbReference>
<sequence length="264" mass="29437">MSQKSWKSKNKNKSEKQQPYWARKQESFDNVDIGQRIQCRECRVPCFRARFSQRPLQVYREAVAWQMRGGPPAELPRCIGCTPQAAAELRCNGCRNTLPLGSFSGRQRQNPDGAHCINCVQEMEDRLPGLDDQLIEEEMIQENRARDAATSNATSVVNSFTGSRSHTQPPSATFDGIYMDERDSAWAGGSVRSPSPTNTEVSVQRSTSSYSGAGPGSNAFARQGAWVAPATARVQTRLAREDRREAEAQGANNREDSDDEDWEM</sequence>
<evidence type="ECO:0000313" key="4">
    <source>
        <dbReference type="Proteomes" id="UP001172673"/>
    </source>
</evidence>
<dbReference type="EMBL" id="JAPDRK010000016">
    <property type="protein sequence ID" value="KAJ9605477.1"/>
    <property type="molecule type" value="Genomic_DNA"/>
</dbReference>
<reference evidence="3" key="1">
    <citation type="submission" date="2022-10" db="EMBL/GenBank/DDBJ databases">
        <title>Culturing micro-colonial fungi from biological soil crusts in the Mojave desert and describing Neophaeococcomyces mojavensis, and introducing the new genera and species Taxawa tesnikishii.</title>
        <authorList>
            <person name="Kurbessoian T."/>
            <person name="Stajich J.E."/>
        </authorList>
    </citation>
    <scope>NUCLEOTIDE SEQUENCE</scope>
    <source>
        <strain evidence="3">TK_41</strain>
    </source>
</reference>
<gene>
    <name evidence="3" type="ORF">H2200_010134</name>
</gene>
<dbReference type="AlphaFoldDB" id="A0AA38X2I4"/>
<name>A0AA38X2I4_9EURO</name>
<proteinExistence type="predicted"/>
<accession>A0AA38X2I4</accession>
<organism evidence="3 4">
    <name type="scientific">Cladophialophora chaetospira</name>
    <dbReference type="NCBI Taxonomy" id="386627"/>
    <lineage>
        <taxon>Eukaryota</taxon>
        <taxon>Fungi</taxon>
        <taxon>Dikarya</taxon>
        <taxon>Ascomycota</taxon>
        <taxon>Pezizomycotina</taxon>
        <taxon>Eurotiomycetes</taxon>
        <taxon>Chaetothyriomycetidae</taxon>
        <taxon>Chaetothyriales</taxon>
        <taxon>Herpotrichiellaceae</taxon>
        <taxon>Cladophialophora</taxon>
    </lineage>
</organism>
<evidence type="ECO:0000313" key="3">
    <source>
        <dbReference type="EMBL" id="KAJ9605477.1"/>
    </source>
</evidence>
<keyword evidence="4" id="KW-1185">Reference proteome</keyword>
<evidence type="ECO:0000256" key="1">
    <source>
        <dbReference type="SAM" id="MobiDB-lite"/>
    </source>
</evidence>
<feature type="compositionally biased region" description="Basic residues" evidence="1">
    <location>
        <begin position="1"/>
        <end position="11"/>
    </location>
</feature>
<dbReference type="Pfam" id="PF12898">
    <property type="entry name" value="Stc1"/>
    <property type="match status" value="1"/>
</dbReference>
<dbReference type="InterPro" id="IPR024630">
    <property type="entry name" value="Stc1"/>
</dbReference>
<feature type="domain" description="Stc1" evidence="2">
    <location>
        <begin position="38"/>
        <end position="121"/>
    </location>
</feature>
<protein>
    <recommendedName>
        <fullName evidence="2">Stc1 domain-containing protein</fullName>
    </recommendedName>
</protein>
<feature type="compositionally biased region" description="Polar residues" evidence="1">
    <location>
        <begin position="192"/>
        <end position="211"/>
    </location>
</feature>
<comment type="caution">
    <text evidence="3">The sequence shown here is derived from an EMBL/GenBank/DDBJ whole genome shotgun (WGS) entry which is preliminary data.</text>
</comment>
<evidence type="ECO:0000259" key="2">
    <source>
        <dbReference type="Pfam" id="PF12898"/>
    </source>
</evidence>